<gene>
    <name evidence="2" type="ORF">PHMEG_00033740</name>
</gene>
<reference evidence="3" key="1">
    <citation type="submission" date="2017-03" db="EMBL/GenBank/DDBJ databases">
        <title>Phytopthora megakarya and P. palmivora, two closely related causual agents of cacao black pod achieved similar genome size and gene model numbers by different mechanisms.</title>
        <authorList>
            <person name="Ali S."/>
            <person name="Shao J."/>
            <person name="Larry D.J."/>
            <person name="Kronmiller B."/>
            <person name="Shen D."/>
            <person name="Strem M.D."/>
            <person name="Melnick R.L."/>
            <person name="Guiltinan M.J."/>
            <person name="Tyler B.M."/>
            <person name="Meinhardt L.W."/>
            <person name="Bailey B.A."/>
        </authorList>
    </citation>
    <scope>NUCLEOTIDE SEQUENCE [LARGE SCALE GENOMIC DNA]</scope>
    <source>
        <strain evidence="3">zdho120</strain>
    </source>
</reference>
<sequence length="175" mass="19474">MEVLDGIRKDVIKQKEEETFNLFLACRGPSRRALFEATFNDLMGLTAGKHKPYIAQVTVWDAKTKKGVASKPSIVFRAGGVYAFRQIDVVGFYADIPTTRKRGSPRKSPPKKKVKTKQRERASCGVELDVSNSNNEEERNRGYDEGDGDVAMEPEYKVDNGDISVRTRSNAAVSA</sequence>
<name>A0A225UT90_9STRA</name>
<protein>
    <submittedName>
        <fullName evidence="2">Uncharacterized protein</fullName>
    </submittedName>
</protein>
<keyword evidence="3" id="KW-1185">Reference proteome</keyword>
<accession>A0A225UT90</accession>
<evidence type="ECO:0000313" key="3">
    <source>
        <dbReference type="Proteomes" id="UP000198211"/>
    </source>
</evidence>
<organism evidence="2 3">
    <name type="scientific">Phytophthora megakarya</name>
    <dbReference type="NCBI Taxonomy" id="4795"/>
    <lineage>
        <taxon>Eukaryota</taxon>
        <taxon>Sar</taxon>
        <taxon>Stramenopiles</taxon>
        <taxon>Oomycota</taxon>
        <taxon>Peronosporomycetes</taxon>
        <taxon>Peronosporales</taxon>
        <taxon>Peronosporaceae</taxon>
        <taxon>Phytophthora</taxon>
    </lineage>
</organism>
<feature type="compositionally biased region" description="Polar residues" evidence="1">
    <location>
        <begin position="166"/>
        <end position="175"/>
    </location>
</feature>
<evidence type="ECO:0000313" key="2">
    <source>
        <dbReference type="EMBL" id="OWY96088.1"/>
    </source>
</evidence>
<comment type="caution">
    <text evidence="2">The sequence shown here is derived from an EMBL/GenBank/DDBJ whole genome shotgun (WGS) entry which is preliminary data.</text>
</comment>
<feature type="compositionally biased region" description="Basic residues" evidence="1">
    <location>
        <begin position="99"/>
        <end position="116"/>
    </location>
</feature>
<dbReference type="AlphaFoldDB" id="A0A225UT90"/>
<feature type="region of interest" description="Disordered" evidence="1">
    <location>
        <begin position="98"/>
        <end position="175"/>
    </location>
</feature>
<dbReference type="OrthoDB" id="113997at2759"/>
<proteinExistence type="predicted"/>
<evidence type="ECO:0000256" key="1">
    <source>
        <dbReference type="SAM" id="MobiDB-lite"/>
    </source>
</evidence>
<dbReference type="Proteomes" id="UP000198211">
    <property type="component" value="Unassembled WGS sequence"/>
</dbReference>
<dbReference type="EMBL" id="NBNE01012101">
    <property type="protein sequence ID" value="OWY96088.1"/>
    <property type="molecule type" value="Genomic_DNA"/>
</dbReference>